<evidence type="ECO:0000313" key="1">
    <source>
        <dbReference type="EMBL" id="GFS25435.1"/>
    </source>
</evidence>
<proteinExistence type="predicted"/>
<dbReference type="InterPro" id="IPR052560">
    <property type="entry name" value="RdDP_mobile_element"/>
</dbReference>
<keyword evidence="2" id="KW-1185">Reference proteome</keyword>
<dbReference type="AlphaFoldDB" id="A0AAV4JSZ9"/>
<gene>
    <name evidence="1" type="ORF">ElyMa_001687700</name>
</gene>
<dbReference type="GO" id="GO:0003964">
    <property type="term" value="F:RNA-directed DNA polymerase activity"/>
    <property type="evidence" value="ECO:0007669"/>
    <property type="project" value="UniProtKB-KW"/>
</dbReference>
<keyword evidence="1" id="KW-0695">RNA-directed DNA polymerase</keyword>
<organism evidence="1 2">
    <name type="scientific">Elysia marginata</name>
    <dbReference type="NCBI Taxonomy" id="1093978"/>
    <lineage>
        <taxon>Eukaryota</taxon>
        <taxon>Metazoa</taxon>
        <taxon>Spiralia</taxon>
        <taxon>Lophotrochozoa</taxon>
        <taxon>Mollusca</taxon>
        <taxon>Gastropoda</taxon>
        <taxon>Heterobranchia</taxon>
        <taxon>Euthyneura</taxon>
        <taxon>Panpulmonata</taxon>
        <taxon>Sacoglossa</taxon>
        <taxon>Placobranchoidea</taxon>
        <taxon>Plakobranchidae</taxon>
        <taxon>Elysia</taxon>
    </lineage>
</organism>
<name>A0AAV4JSZ9_9GAST</name>
<reference evidence="1 2" key="1">
    <citation type="journal article" date="2021" name="Elife">
        <title>Chloroplast acquisition without the gene transfer in kleptoplastic sea slugs, Plakobranchus ocellatus.</title>
        <authorList>
            <person name="Maeda T."/>
            <person name="Takahashi S."/>
            <person name="Yoshida T."/>
            <person name="Shimamura S."/>
            <person name="Takaki Y."/>
            <person name="Nagai Y."/>
            <person name="Toyoda A."/>
            <person name="Suzuki Y."/>
            <person name="Arimoto A."/>
            <person name="Ishii H."/>
            <person name="Satoh N."/>
            <person name="Nishiyama T."/>
            <person name="Hasebe M."/>
            <person name="Maruyama T."/>
            <person name="Minagawa J."/>
            <person name="Obokata J."/>
            <person name="Shigenobu S."/>
        </authorList>
    </citation>
    <scope>NUCLEOTIDE SEQUENCE [LARGE SCALE GENOMIC DNA]</scope>
</reference>
<comment type="caution">
    <text evidence="1">The sequence shown here is derived from an EMBL/GenBank/DDBJ whole genome shotgun (WGS) entry which is preliminary data.</text>
</comment>
<dbReference type="PANTHER" id="PTHR36688">
    <property type="entry name" value="ENDO/EXONUCLEASE/PHOSPHATASE DOMAIN-CONTAINING PROTEIN"/>
    <property type="match status" value="1"/>
</dbReference>
<dbReference type="PANTHER" id="PTHR36688:SF1">
    <property type="entry name" value="ENDONUCLEASE_EXONUCLEASE_PHOSPHATASE DOMAIN-CONTAINING PROTEIN"/>
    <property type="match status" value="1"/>
</dbReference>
<accession>A0AAV4JSZ9</accession>
<evidence type="ECO:0000313" key="2">
    <source>
        <dbReference type="Proteomes" id="UP000762676"/>
    </source>
</evidence>
<dbReference type="Proteomes" id="UP000762676">
    <property type="component" value="Unassembled WGS sequence"/>
</dbReference>
<keyword evidence="1" id="KW-0548">Nucleotidyltransferase</keyword>
<keyword evidence="1" id="KW-0808">Transferase</keyword>
<sequence>MTHNSKKAWATIKRLNSEKNAQTRVAAVTPNQVANQLLQNGKPANKEKGHKKRLKGEMEQAMRDSSDQFEKFTPDELNTAIMLMKTGKAAGLE</sequence>
<protein>
    <submittedName>
        <fullName evidence="1">RNA-directed DNA polymerase from mobile element jockey-like</fullName>
    </submittedName>
</protein>
<dbReference type="EMBL" id="BMAT01003438">
    <property type="protein sequence ID" value="GFS25435.1"/>
    <property type="molecule type" value="Genomic_DNA"/>
</dbReference>